<comment type="caution">
    <text evidence="1">The sequence shown here is derived from an EMBL/GenBank/DDBJ whole genome shotgun (WGS) entry which is preliminary data.</text>
</comment>
<name>A0A6M0RWK8_9CYAN</name>
<dbReference type="AlphaFoldDB" id="A0A6M0RWK8"/>
<reference evidence="1 2" key="1">
    <citation type="journal article" date="2020" name="Microb. Ecol.">
        <title>Ecogenomics of the Marine Benthic Filamentous Cyanobacterium Adonisia.</title>
        <authorList>
            <person name="Walter J.M."/>
            <person name="Coutinho F.H."/>
            <person name="Leomil L."/>
            <person name="Hargreaves P.I."/>
            <person name="Campeao M.E."/>
            <person name="Vieira V.V."/>
            <person name="Silva B.S."/>
            <person name="Fistarol G.O."/>
            <person name="Salomon P.S."/>
            <person name="Sawabe T."/>
            <person name="Mino S."/>
            <person name="Hosokawa M."/>
            <person name="Miyashita H."/>
            <person name="Maruyama F."/>
            <person name="van Verk M.C."/>
            <person name="Dutilh B.E."/>
            <person name="Thompson C.C."/>
            <person name="Thompson F.L."/>
        </authorList>
    </citation>
    <scope>NUCLEOTIDE SEQUENCE [LARGE SCALE GENOMIC DNA]</scope>
    <source>
        <strain evidence="1 2">CCMR0081</strain>
    </source>
</reference>
<evidence type="ECO:0000313" key="2">
    <source>
        <dbReference type="Proteomes" id="UP000481033"/>
    </source>
</evidence>
<dbReference type="Proteomes" id="UP000481033">
    <property type="component" value="Unassembled WGS sequence"/>
</dbReference>
<keyword evidence="2" id="KW-1185">Reference proteome</keyword>
<evidence type="ECO:0000313" key="1">
    <source>
        <dbReference type="EMBL" id="NEZ60579.1"/>
    </source>
</evidence>
<gene>
    <name evidence="1" type="ORF">DXZ20_34060</name>
</gene>
<protein>
    <submittedName>
        <fullName evidence="1">Uncharacterized protein</fullName>
    </submittedName>
</protein>
<sequence length="66" mass="7406">MVIEIRSSQMGNPNTPKHVLKTDRYVIYAAVHHSGRKLNAIAQAFTPEHITTGQKHFHRQQAGADT</sequence>
<proteinExistence type="predicted"/>
<organism evidence="1 2">
    <name type="scientific">Adonisia turfae CCMR0081</name>
    <dbReference type="NCBI Taxonomy" id="2292702"/>
    <lineage>
        <taxon>Bacteria</taxon>
        <taxon>Bacillati</taxon>
        <taxon>Cyanobacteriota</taxon>
        <taxon>Adonisia</taxon>
        <taxon>Adonisia turfae</taxon>
    </lineage>
</organism>
<accession>A0A6M0RWK8</accession>
<dbReference type="EMBL" id="QXHD01000004">
    <property type="protein sequence ID" value="NEZ60579.1"/>
    <property type="molecule type" value="Genomic_DNA"/>
</dbReference>